<reference evidence="1 2" key="1">
    <citation type="submission" date="2011-10" db="EMBL/GenBank/DDBJ databases">
        <title>The Genome Sequence of Fusobacterium sp. 4_1_13.</title>
        <authorList>
            <consortium name="The Broad Institute Genome Sequencing Platform"/>
            <person name="Earl A."/>
            <person name="Ward D."/>
            <person name="Feldgarden M."/>
            <person name="Gevers D."/>
            <person name="Strauss J."/>
            <person name="Ambrose C."/>
            <person name="Allen-Vercoe E."/>
            <person name="Young S.K."/>
            <person name="Zeng Q."/>
            <person name="Gargeya S."/>
            <person name="Fitzgerald M."/>
            <person name="Haas B."/>
            <person name="Abouelleil A."/>
            <person name="Alvarado L."/>
            <person name="Arachchi H.M."/>
            <person name="Berlin A."/>
            <person name="Brown A."/>
            <person name="Chapman S.B."/>
            <person name="Chen Z."/>
            <person name="Dunbar C."/>
            <person name="Freedman E."/>
            <person name="Gearin G."/>
            <person name="Goldberg J."/>
            <person name="Griggs A."/>
            <person name="Gujja S."/>
            <person name="Heiman D."/>
            <person name="Howarth C."/>
            <person name="Larson L."/>
            <person name="Lui A."/>
            <person name="MacDonald P.J."/>
            <person name="Montmayeur A."/>
            <person name="Murphy C."/>
            <person name="Neiman D."/>
            <person name="Pearson M."/>
            <person name="Priest M."/>
            <person name="Roberts A."/>
            <person name="Saif S."/>
            <person name="Shea T."/>
            <person name="Shenoy N."/>
            <person name="Sisk P."/>
            <person name="Stolte C."/>
            <person name="Sykes S."/>
            <person name="Wortman J."/>
            <person name="Nusbaum C."/>
            <person name="Birren B."/>
        </authorList>
    </citation>
    <scope>NUCLEOTIDE SEQUENCE [LARGE SCALE GENOMIC DNA]</scope>
    <source>
        <strain evidence="1 2">4_1_13</strain>
    </source>
</reference>
<name>A0A0M1VTJ9_FUSVC</name>
<accession>A0A0M1VTJ9</accession>
<evidence type="ECO:0000313" key="1">
    <source>
        <dbReference type="EMBL" id="EEO39984.1"/>
    </source>
</evidence>
<sequence length="105" mass="11507">MSKNKIYTSTDQRIFQGDFPVETNALTLQTKVEAGDIVALSSAKKFGKYDGTTYSDVYGVAYETTENAGQTVVILTGGLVKSFPKFNGKEEELTIALRKIGIFIK</sequence>
<evidence type="ECO:0008006" key="3">
    <source>
        <dbReference type="Google" id="ProtNLM"/>
    </source>
</evidence>
<evidence type="ECO:0000313" key="2">
    <source>
        <dbReference type="Proteomes" id="UP000004925"/>
    </source>
</evidence>
<organism evidence="1 2">
    <name type="scientific">Fusobacterium vincentii 4_1_13</name>
    <dbReference type="NCBI Taxonomy" id="469606"/>
    <lineage>
        <taxon>Bacteria</taxon>
        <taxon>Fusobacteriati</taxon>
        <taxon>Fusobacteriota</taxon>
        <taxon>Fusobacteriia</taxon>
        <taxon>Fusobacteriales</taxon>
        <taxon>Fusobacteriaceae</taxon>
        <taxon>Fusobacterium</taxon>
    </lineage>
</organism>
<dbReference type="Proteomes" id="UP000004925">
    <property type="component" value="Unassembled WGS sequence"/>
</dbReference>
<dbReference type="AlphaFoldDB" id="A0A0M1VTJ9"/>
<dbReference type="RefSeq" id="WP_008802810.1">
    <property type="nucleotide sequence ID" value="NZ_KQ235737.1"/>
</dbReference>
<dbReference type="eggNOG" id="ENOG5033EI2">
    <property type="taxonomic scope" value="Bacteria"/>
</dbReference>
<protein>
    <recommendedName>
        <fullName evidence="3">Head decoration protein</fullName>
    </recommendedName>
</protein>
<dbReference type="HOGENOM" id="CLU_2219279_0_0_0"/>
<dbReference type="EMBL" id="ACDE02000019">
    <property type="protein sequence ID" value="EEO39984.1"/>
    <property type="molecule type" value="Genomic_DNA"/>
</dbReference>
<proteinExistence type="predicted"/>
<comment type="caution">
    <text evidence="1">The sequence shown here is derived from an EMBL/GenBank/DDBJ whole genome shotgun (WGS) entry which is preliminary data.</text>
</comment>
<gene>
    <name evidence="1" type="ORF">FSCG_00697</name>
</gene>